<dbReference type="FunFam" id="3.10.50.40:FF:000006">
    <property type="entry name" value="Peptidyl-prolyl cis-trans isomerase"/>
    <property type="match status" value="1"/>
</dbReference>
<dbReference type="InterPro" id="IPR000774">
    <property type="entry name" value="PPIase_FKBP_N"/>
</dbReference>
<dbReference type="Gene3D" id="3.10.50.40">
    <property type="match status" value="1"/>
</dbReference>
<dbReference type="PROSITE" id="PS50059">
    <property type="entry name" value="FKBP_PPIASE"/>
    <property type="match status" value="1"/>
</dbReference>
<comment type="similarity">
    <text evidence="2 6">Belongs to the FKBP-type PPIase family.</text>
</comment>
<keyword evidence="3 5" id="KW-0697">Rotamase</keyword>
<dbReference type="PANTHER" id="PTHR43811:SF19">
    <property type="entry name" value="39 KDA FK506-BINDING NUCLEAR PROTEIN"/>
    <property type="match status" value="1"/>
</dbReference>
<keyword evidence="7" id="KW-0732">Signal</keyword>
<evidence type="ECO:0000256" key="4">
    <source>
        <dbReference type="ARBA" id="ARBA00023235"/>
    </source>
</evidence>
<gene>
    <name evidence="9" type="ORF">FPL22_17120</name>
</gene>
<dbReference type="Pfam" id="PF00254">
    <property type="entry name" value="FKBP_C"/>
    <property type="match status" value="1"/>
</dbReference>
<evidence type="ECO:0000313" key="9">
    <source>
        <dbReference type="EMBL" id="TSJ75118.1"/>
    </source>
</evidence>
<keyword evidence="4 5" id="KW-0413">Isomerase</keyword>
<accession>A0A556QEQ1</accession>
<dbReference type="OrthoDB" id="9814548at2"/>
<dbReference type="EMBL" id="VMBG01000004">
    <property type="protein sequence ID" value="TSJ75118.1"/>
    <property type="molecule type" value="Genomic_DNA"/>
</dbReference>
<dbReference type="GO" id="GO:0006457">
    <property type="term" value="P:protein folding"/>
    <property type="evidence" value="ECO:0007669"/>
    <property type="project" value="InterPro"/>
</dbReference>
<feature type="chain" id="PRO_5022052253" description="Peptidyl-prolyl cis-trans isomerase" evidence="7">
    <location>
        <begin position="19"/>
        <end position="271"/>
    </location>
</feature>
<dbReference type="Gene3D" id="1.10.287.460">
    <property type="entry name" value="Peptidyl-prolyl cis-trans isomerase, FKBP-type, N-terminal domain"/>
    <property type="match status" value="1"/>
</dbReference>
<feature type="signal peptide" evidence="7">
    <location>
        <begin position="1"/>
        <end position="18"/>
    </location>
</feature>
<evidence type="ECO:0000256" key="5">
    <source>
        <dbReference type="PROSITE-ProRule" id="PRU00277"/>
    </source>
</evidence>
<protein>
    <recommendedName>
        <fullName evidence="6">Peptidyl-prolyl cis-trans isomerase</fullName>
        <ecNumber evidence="6">5.2.1.8</ecNumber>
    </recommendedName>
</protein>
<sequence>MKLTSTFKAALLAFGTVAAVTAQDTPKAVETTPVAAAAPKFTEPQLLETFGWFVGRRMGLSELGFTPEQTAAIIKGIQSSATGAEAPYKIDEIGPELDKFMQAKQADYTAKQRTKSDAASAKFFADIKEKKGIKSLTVDTASGPATLYYEILKEGSGEYPKASNVVKVHYTGTLVDGTVFDSSVERGEPIEFPLGGVIKGWTEGVQKINKGGKIKLYIPYQLAYGEEGRPPTIPPASTLVFEVELLDFKDAPSAPAEAAPAAEAPASTNGM</sequence>
<dbReference type="GO" id="GO:0003755">
    <property type="term" value="F:peptidyl-prolyl cis-trans isomerase activity"/>
    <property type="evidence" value="ECO:0007669"/>
    <property type="project" value="UniProtKB-UniRule"/>
</dbReference>
<dbReference type="EC" id="5.2.1.8" evidence="6"/>
<dbReference type="Pfam" id="PF01346">
    <property type="entry name" value="FKBP_N"/>
    <property type="match status" value="1"/>
</dbReference>
<keyword evidence="10" id="KW-1185">Reference proteome</keyword>
<organism evidence="9 10">
    <name type="scientific">Rariglobus hedericola</name>
    <dbReference type="NCBI Taxonomy" id="2597822"/>
    <lineage>
        <taxon>Bacteria</taxon>
        <taxon>Pseudomonadati</taxon>
        <taxon>Verrucomicrobiota</taxon>
        <taxon>Opitutia</taxon>
        <taxon>Opitutales</taxon>
        <taxon>Opitutaceae</taxon>
        <taxon>Rariglobus</taxon>
    </lineage>
</organism>
<name>A0A556QEQ1_9BACT</name>
<proteinExistence type="inferred from homology"/>
<dbReference type="Proteomes" id="UP000315648">
    <property type="component" value="Unassembled WGS sequence"/>
</dbReference>
<dbReference type="RefSeq" id="WP_144354260.1">
    <property type="nucleotide sequence ID" value="NZ_CBCRVV010000010.1"/>
</dbReference>
<evidence type="ECO:0000256" key="7">
    <source>
        <dbReference type="SAM" id="SignalP"/>
    </source>
</evidence>
<dbReference type="InterPro" id="IPR001179">
    <property type="entry name" value="PPIase_FKBP_dom"/>
</dbReference>
<dbReference type="AlphaFoldDB" id="A0A556QEQ1"/>
<comment type="catalytic activity">
    <reaction evidence="1 5 6">
        <text>[protein]-peptidylproline (omega=180) = [protein]-peptidylproline (omega=0)</text>
        <dbReference type="Rhea" id="RHEA:16237"/>
        <dbReference type="Rhea" id="RHEA-COMP:10747"/>
        <dbReference type="Rhea" id="RHEA-COMP:10748"/>
        <dbReference type="ChEBI" id="CHEBI:83833"/>
        <dbReference type="ChEBI" id="CHEBI:83834"/>
        <dbReference type="EC" id="5.2.1.8"/>
    </reaction>
</comment>
<dbReference type="InterPro" id="IPR036944">
    <property type="entry name" value="PPIase_FKBP_N_sf"/>
</dbReference>
<dbReference type="InterPro" id="IPR046357">
    <property type="entry name" value="PPIase_dom_sf"/>
</dbReference>
<evidence type="ECO:0000256" key="2">
    <source>
        <dbReference type="ARBA" id="ARBA00006577"/>
    </source>
</evidence>
<evidence type="ECO:0000313" key="10">
    <source>
        <dbReference type="Proteomes" id="UP000315648"/>
    </source>
</evidence>
<dbReference type="PANTHER" id="PTHR43811">
    <property type="entry name" value="FKBP-TYPE PEPTIDYL-PROLYL CIS-TRANS ISOMERASE FKPA"/>
    <property type="match status" value="1"/>
</dbReference>
<evidence type="ECO:0000256" key="3">
    <source>
        <dbReference type="ARBA" id="ARBA00023110"/>
    </source>
</evidence>
<comment type="caution">
    <text evidence="9">The sequence shown here is derived from an EMBL/GenBank/DDBJ whole genome shotgun (WGS) entry which is preliminary data.</text>
</comment>
<evidence type="ECO:0000256" key="6">
    <source>
        <dbReference type="RuleBase" id="RU003915"/>
    </source>
</evidence>
<dbReference type="SUPFAM" id="SSF54534">
    <property type="entry name" value="FKBP-like"/>
    <property type="match status" value="1"/>
</dbReference>
<feature type="domain" description="PPIase FKBP-type" evidence="8">
    <location>
        <begin position="163"/>
        <end position="249"/>
    </location>
</feature>
<evidence type="ECO:0000256" key="1">
    <source>
        <dbReference type="ARBA" id="ARBA00000971"/>
    </source>
</evidence>
<reference evidence="9 10" key="1">
    <citation type="submission" date="2019-07" db="EMBL/GenBank/DDBJ databases">
        <title>Description of 53C-WASEF.</title>
        <authorList>
            <person name="Pitt A."/>
            <person name="Hahn M.W."/>
        </authorList>
    </citation>
    <scope>NUCLEOTIDE SEQUENCE [LARGE SCALE GENOMIC DNA]</scope>
    <source>
        <strain evidence="9 10">53C-WASEF</strain>
    </source>
</reference>
<evidence type="ECO:0000259" key="8">
    <source>
        <dbReference type="PROSITE" id="PS50059"/>
    </source>
</evidence>